<sequence>MWHADVANEGPKQKKLLLKVSQTATPASSTAPAYGAESASAAAPPNFHLCHAEKMATNSGKQKIQVKDHTSRKESTSHQMGDALVAQAQSRDKIVEFSSSHVTRDCSLTRCVVALEEIRDISDDIFGKALEKFKDPDRREMFIAMSNDRRRGWLFRL</sequence>
<evidence type="ECO:0000256" key="1">
    <source>
        <dbReference type="SAM" id="MobiDB-lite"/>
    </source>
</evidence>
<feature type="region of interest" description="Disordered" evidence="1">
    <location>
        <begin position="56"/>
        <end position="80"/>
    </location>
</feature>
<dbReference type="Proteomes" id="UP000236291">
    <property type="component" value="Unassembled WGS sequence"/>
</dbReference>
<reference evidence="2 3" key="1">
    <citation type="journal article" date="2014" name="Am. J. Bot.">
        <title>Genome assembly and annotation for red clover (Trifolium pratense; Fabaceae).</title>
        <authorList>
            <person name="Istvanek J."/>
            <person name="Jaros M."/>
            <person name="Krenek A."/>
            <person name="Repkova J."/>
        </authorList>
    </citation>
    <scope>NUCLEOTIDE SEQUENCE [LARGE SCALE GENOMIC DNA]</scope>
    <source>
        <strain evidence="3">cv. Tatra</strain>
        <tissue evidence="2">Young leaves</tissue>
    </source>
</reference>
<dbReference type="PANTHER" id="PTHR47584">
    <property type="match status" value="1"/>
</dbReference>
<evidence type="ECO:0000313" key="3">
    <source>
        <dbReference type="Proteomes" id="UP000236291"/>
    </source>
</evidence>
<protein>
    <submittedName>
        <fullName evidence="2">FDB-associated F-box protein</fullName>
    </submittedName>
</protein>
<accession>A0A2K3PL49</accession>
<proteinExistence type="predicted"/>
<dbReference type="OrthoDB" id="1402656at2759"/>
<gene>
    <name evidence="2" type="ORF">L195_g012715</name>
</gene>
<evidence type="ECO:0000313" key="2">
    <source>
        <dbReference type="EMBL" id="PNY16007.1"/>
    </source>
</evidence>
<dbReference type="AlphaFoldDB" id="A0A2K3PL49"/>
<feature type="compositionally biased region" description="Basic and acidic residues" evidence="1">
    <location>
        <begin position="65"/>
        <end position="76"/>
    </location>
</feature>
<dbReference type="EMBL" id="ASHM01008149">
    <property type="protein sequence ID" value="PNY16007.1"/>
    <property type="molecule type" value="Genomic_DNA"/>
</dbReference>
<dbReference type="ExpressionAtlas" id="A0A2K3PL49">
    <property type="expression patterns" value="baseline"/>
</dbReference>
<name>A0A2K3PL49_TRIPR</name>
<comment type="caution">
    <text evidence="2">The sequence shown here is derived from an EMBL/GenBank/DDBJ whole genome shotgun (WGS) entry which is preliminary data.</text>
</comment>
<dbReference type="InterPro" id="IPR045026">
    <property type="entry name" value="LIMYB"/>
</dbReference>
<dbReference type="PANTHER" id="PTHR47584:SF14">
    <property type="entry name" value="L10-INTERACTING MYB DOMAIN-CONTAINING PROTEIN-LIKE"/>
    <property type="match status" value="1"/>
</dbReference>
<organism evidence="2 3">
    <name type="scientific">Trifolium pratense</name>
    <name type="common">Red clover</name>
    <dbReference type="NCBI Taxonomy" id="57577"/>
    <lineage>
        <taxon>Eukaryota</taxon>
        <taxon>Viridiplantae</taxon>
        <taxon>Streptophyta</taxon>
        <taxon>Embryophyta</taxon>
        <taxon>Tracheophyta</taxon>
        <taxon>Spermatophyta</taxon>
        <taxon>Magnoliopsida</taxon>
        <taxon>eudicotyledons</taxon>
        <taxon>Gunneridae</taxon>
        <taxon>Pentapetalae</taxon>
        <taxon>rosids</taxon>
        <taxon>fabids</taxon>
        <taxon>Fabales</taxon>
        <taxon>Fabaceae</taxon>
        <taxon>Papilionoideae</taxon>
        <taxon>50 kb inversion clade</taxon>
        <taxon>NPAAA clade</taxon>
        <taxon>Hologalegina</taxon>
        <taxon>IRL clade</taxon>
        <taxon>Trifolieae</taxon>
        <taxon>Trifolium</taxon>
    </lineage>
</organism>
<reference evidence="2 3" key="2">
    <citation type="journal article" date="2017" name="Front. Plant Sci.">
        <title>Gene Classification and Mining of Molecular Markers Useful in Red Clover (Trifolium pratense) Breeding.</title>
        <authorList>
            <person name="Istvanek J."/>
            <person name="Dluhosova J."/>
            <person name="Dluhos P."/>
            <person name="Patkova L."/>
            <person name="Nedelnik J."/>
            <person name="Repkova J."/>
        </authorList>
    </citation>
    <scope>NUCLEOTIDE SEQUENCE [LARGE SCALE GENOMIC DNA]</scope>
    <source>
        <strain evidence="3">cv. Tatra</strain>
        <tissue evidence="2">Young leaves</tissue>
    </source>
</reference>